<dbReference type="eggNOG" id="COG2336">
    <property type="taxonomic scope" value="Bacteria"/>
</dbReference>
<name>E7RUQ8_9BURK</name>
<dbReference type="Pfam" id="PF04014">
    <property type="entry name" value="MazE_antitoxin"/>
    <property type="match status" value="1"/>
</dbReference>
<proteinExistence type="predicted"/>
<keyword evidence="3" id="KW-1185">Reference proteome</keyword>
<dbReference type="InterPro" id="IPR007159">
    <property type="entry name" value="SpoVT-AbrB_dom"/>
</dbReference>
<evidence type="ECO:0000313" key="2">
    <source>
        <dbReference type="EMBL" id="EFV96041.1"/>
    </source>
</evidence>
<dbReference type="GO" id="GO:0003677">
    <property type="term" value="F:DNA binding"/>
    <property type="evidence" value="ECO:0007669"/>
    <property type="project" value="InterPro"/>
</dbReference>
<gene>
    <name evidence="2" type="ORF">HMPREF0551_0224</name>
</gene>
<dbReference type="PANTHER" id="PTHR40516:SF1">
    <property type="entry name" value="ANTITOXIN CHPS-RELATED"/>
    <property type="match status" value="1"/>
</dbReference>
<dbReference type="EMBL" id="AEQP01000001">
    <property type="protein sequence ID" value="EFV96041.1"/>
    <property type="molecule type" value="Genomic_DNA"/>
</dbReference>
<dbReference type="SUPFAM" id="SSF89447">
    <property type="entry name" value="AbrB/MazE/MraZ-like"/>
    <property type="match status" value="1"/>
</dbReference>
<dbReference type="InterPro" id="IPR037914">
    <property type="entry name" value="SpoVT-AbrB_sf"/>
</dbReference>
<dbReference type="InterPro" id="IPR039052">
    <property type="entry name" value="Antitox_PemI-like"/>
</dbReference>
<protein>
    <submittedName>
        <fullName evidence="2">SpoVT/AbrB-like protein</fullName>
    </submittedName>
</protein>
<accession>E7RUQ8</accession>
<reference evidence="2 3" key="1">
    <citation type="submission" date="2010-12" db="EMBL/GenBank/DDBJ databases">
        <authorList>
            <person name="Muzny D."/>
            <person name="Qin X."/>
            <person name="Deng J."/>
            <person name="Jiang H."/>
            <person name="Liu Y."/>
            <person name="Qu J."/>
            <person name="Song X.-Z."/>
            <person name="Zhang L."/>
            <person name="Thornton R."/>
            <person name="Coyle M."/>
            <person name="Francisco L."/>
            <person name="Jackson L."/>
            <person name="Javaid M."/>
            <person name="Korchina V."/>
            <person name="Kovar C."/>
            <person name="Mata R."/>
            <person name="Mathew T."/>
            <person name="Ngo R."/>
            <person name="Nguyen L."/>
            <person name="Nguyen N."/>
            <person name="Okwuonu G."/>
            <person name="Ongeri F."/>
            <person name="Pham C."/>
            <person name="Simmons D."/>
            <person name="Wilczek-Boney K."/>
            <person name="Hale W."/>
            <person name="Jakkamsetti A."/>
            <person name="Pham P."/>
            <person name="Ruth R."/>
            <person name="San Lucas F."/>
            <person name="Warren J."/>
            <person name="Zhang J."/>
            <person name="Zhao Z."/>
            <person name="Zhou C."/>
            <person name="Zhu D."/>
            <person name="Lee S."/>
            <person name="Bess C."/>
            <person name="Blankenburg K."/>
            <person name="Forbes L."/>
            <person name="Fu Q."/>
            <person name="Gubbala S."/>
            <person name="Hirani K."/>
            <person name="Jayaseelan J.C."/>
            <person name="Lara F."/>
            <person name="Munidasa M."/>
            <person name="Palculict T."/>
            <person name="Patil S."/>
            <person name="Pu L.-L."/>
            <person name="Saada N."/>
            <person name="Tang L."/>
            <person name="Weissenberger G."/>
            <person name="Zhu Y."/>
            <person name="Hemphill L."/>
            <person name="Shang Y."/>
            <person name="Youmans B."/>
            <person name="Ayvaz T."/>
            <person name="Ross M."/>
            <person name="Santibanez J."/>
            <person name="Aqrawi P."/>
            <person name="Gross S."/>
            <person name="Joshi V."/>
            <person name="Fowler G."/>
            <person name="Nazareth L."/>
            <person name="Reid J."/>
            <person name="Worley K."/>
            <person name="Petrosino J."/>
            <person name="Highlander S."/>
            <person name="Gibbs R."/>
        </authorList>
    </citation>
    <scope>NUCLEOTIDE SEQUENCE [LARGE SCALE GENOMIC DNA]</scope>
    <source>
        <strain evidence="2 3">ATCC 51599</strain>
    </source>
</reference>
<dbReference type="Proteomes" id="UP000011021">
    <property type="component" value="Unassembled WGS sequence"/>
</dbReference>
<dbReference type="AlphaFoldDB" id="E7RUQ8"/>
<dbReference type="GO" id="GO:0097351">
    <property type="term" value="F:toxin sequestering activity"/>
    <property type="evidence" value="ECO:0007669"/>
    <property type="project" value="InterPro"/>
</dbReference>
<organism evidence="2 3">
    <name type="scientific">Lautropia mirabilis ATCC 51599</name>
    <dbReference type="NCBI Taxonomy" id="887898"/>
    <lineage>
        <taxon>Bacteria</taxon>
        <taxon>Pseudomonadati</taxon>
        <taxon>Pseudomonadota</taxon>
        <taxon>Betaproteobacteria</taxon>
        <taxon>Burkholderiales</taxon>
        <taxon>Burkholderiaceae</taxon>
        <taxon>Lautropia</taxon>
    </lineage>
</organism>
<comment type="caution">
    <text evidence="2">The sequence shown here is derived from an EMBL/GenBank/DDBJ whole genome shotgun (WGS) entry which is preliminary data.</text>
</comment>
<sequence length="133" mass="14841">MAAIVFQGRVVREVRYLQVSAIRLLDDIEPLSPAWRDVYTMFIHLLGGCSMSTTLNIRHWGNSLGVRLPASIARAAGLSVDQQVEVAVEGDRIVLTPVRNRTLTLEERLARFDPDRHAGEAMSVSEPLGNERF</sequence>
<evidence type="ECO:0000313" key="3">
    <source>
        <dbReference type="Proteomes" id="UP000011021"/>
    </source>
</evidence>
<dbReference type="SMART" id="SM00966">
    <property type="entry name" value="SpoVT_AbrB"/>
    <property type="match status" value="1"/>
</dbReference>
<dbReference type="Gene3D" id="2.10.260.10">
    <property type="match status" value="1"/>
</dbReference>
<dbReference type="STRING" id="887898.HMPREF0551_0224"/>
<feature type="domain" description="SpoVT-AbrB" evidence="1">
    <location>
        <begin position="58"/>
        <end position="103"/>
    </location>
</feature>
<evidence type="ECO:0000259" key="1">
    <source>
        <dbReference type="SMART" id="SM00966"/>
    </source>
</evidence>
<dbReference type="PANTHER" id="PTHR40516">
    <property type="entry name" value="ANTITOXIN CHPS-RELATED"/>
    <property type="match status" value="1"/>
</dbReference>
<dbReference type="HOGENOM" id="CLU_1904080_0_0_4"/>